<comment type="catalytic activity">
    <reaction evidence="1">
        <text>[E2 ubiquitin-conjugating enzyme]-S-ubiquitinyl-L-cysteine + [acceptor protein]-L-lysine = [E2 ubiquitin-conjugating enzyme]-L-cysteine + [acceptor protein]-N(6)-ubiquitinyl-L-lysine.</text>
        <dbReference type="EC" id="2.3.2.31"/>
    </reaction>
</comment>
<dbReference type="SUPFAM" id="SSF57850">
    <property type="entry name" value="RING/U-box"/>
    <property type="match status" value="2"/>
</dbReference>
<evidence type="ECO:0000313" key="12">
    <source>
        <dbReference type="EMBL" id="KAJ4490740.1"/>
    </source>
</evidence>
<evidence type="ECO:0000259" key="11">
    <source>
        <dbReference type="PROSITE" id="PS51873"/>
    </source>
</evidence>
<dbReference type="SMART" id="SM00647">
    <property type="entry name" value="IBR"/>
    <property type="match status" value="2"/>
</dbReference>
<organism evidence="12 13">
    <name type="scientific">Lentinula aciculospora</name>
    <dbReference type="NCBI Taxonomy" id="153920"/>
    <lineage>
        <taxon>Eukaryota</taxon>
        <taxon>Fungi</taxon>
        <taxon>Dikarya</taxon>
        <taxon>Basidiomycota</taxon>
        <taxon>Agaricomycotina</taxon>
        <taxon>Agaricomycetes</taxon>
        <taxon>Agaricomycetidae</taxon>
        <taxon>Agaricales</taxon>
        <taxon>Marasmiineae</taxon>
        <taxon>Omphalotaceae</taxon>
        <taxon>Lentinula</taxon>
    </lineage>
</organism>
<evidence type="ECO:0000256" key="6">
    <source>
        <dbReference type="ARBA" id="ARBA00022771"/>
    </source>
</evidence>
<dbReference type="PROSITE" id="PS00518">
    <property type="entry name" value="ZF_RING_1"/>
    <property type="match status" value="1"/>
</dbReference>
<keyword evidence="5" id="KW-0677">Repeat</keyword>
<dbReference type="GO" id="GO:0008270">
    <property type="term" value="F:zinc ion binding"/>
    <property type="evidence" value="ECO:0007669"/>
    <property type="project" value="UniProtKB-KW"/>
</dbReference>
<evidence type="ECO:0000259" key="10">
    <source>
        <dbReference type="PROSITE" id="PS50089"/>
    </source>
</evidence>
<dbReference type="Gene3D" id="3.30.40.10">
    <property type="entry name" value="Zinc/RING finger domain, C3HC4 (zinc finger)"/>
    <property type="match status" value="1"/>
</dbReference>
<gene>
    <name evidence="12" type="ORF">J3R30DRAFT_129869</name>
</gene>
<keyword evidence="3" id="KW-0808">Transferase</keyword>
<dbReference type="Pfam" id="PF01485">
    <property type="entry name" value="IBR"/>
    <property type="match status" value="2"/>
</dbReference>
<evidence type="ECO:0000313" key="13">
    <source>
        <dbReference type="Proteomes" id="UP001150266"/>
    </source>
</evidence>
<dbReference type="EC" id="2.3.2.31" evidence="2"/>
<feature type="domain" description="RING-type" evidence="10">
    <location>
        <begin position="22"/>
        <end position="60"/>
    </location>
</feature>
<keyword evidence="13" id="KW-1185">Reference proteome</keyword>
<dbReference type="CDD" id="cd22584">
    <property type="entry name" value="Rcat_RBR_unk"/>
    <property type="match status" value="1"/>
</dbReference>
<evidence type="ECO:0000256" key="1">
    <source>
        <dbReference type="ARBA" id="ARBA00001798"/>
    </source>
</evidence>
<dbReference type="InterPro" id="IPR031127">
    <property type="entry name" value="E3_UB_ligase_RBR"/>
</dbReference>
<keyword evidence="4" id="KW-0479">Metal-binding</keyword>
<dbReference type="PROSITE" id="PS50089">
    <property type="entry name" value="ZF_RING_2"/>
    <property type="match status" value="1"/>
</dbReference>
<evidence type="ECO:0000256" key="3">
    <source>
        <dbReference type="ARBA" id="ARBA00022679"/>
    </source>
</evidence>
<dbReference type="InterPro" id="IPR013083">
    <property type="entry name" value="Znf_RING/FYVE/PHD"/>
</dbReference>
<dbReference type="InterPro" id="IPR001841">
    <property type="entry name" value="Znf_RING"/>
</dbReference>
<dbReference type="GO" id="GO:0016567">
    <property type="term" value="P:protein ubiquitination"/>
    <property type="evidence" value="ECO:0007669"/>
    <property type="project" value="InterPro"/>
</dbReference>
<dbReference type="Proteomes" id="UP001150266">
    <property type="component" value="Unassembled WGS sequence"/>
</dbReference>
<keyword evidence="8" id="KW-0862">Zinc</keyword>
<evidence type="ECO:0000256" key="5">
    <source>
        <dbReference type="ARBA" id="ARBA00022737"/>
    </source>
</evidence>
<name>A0A9W9AUD5_9AGAR</name>
<evidence type="ECO:0000256" key="8">
    <source>
        <dbReference type="ARBA" id="ARBA00022833"/>
    </source>
</evidence>
<dbReference type="InterPro" id="IPR017907">
    <property type="entry name" value="Znf_RING_CS"/>
</dbReference>
<protein>
    <recommendedName>
        <fullName evidence="2">RBR-type E3 ubiquitin transferase</fullName>
        <ecNumber evidence="2">2.3.2.31</ecNumber>
    </recommendedName>
</protein>
<feature type="domain" description="RING-type" evidence="11">
    <location>
        <begin position="18"/>
        <end position="246"/>
    </location>
</feature>
<dbReference type="AlphaFoldDB" id="A0A9W9AUD5"/>
<sequence length="246" mass="27791">MAADFLWDRWLRQSFADAVPACVACAESSEEELLFRVQTCEHHYCGSCLTRYIETCIKDETLFPPTCCGRTMSLTTDNESHSSSLAENLTELFELEMIDSDLGARLRTKGLEFGIRPEDRVYCPYPRCSAFLGSWSSLKHSYDVFDSSSTPEPPPSHQCPSCFERLCVLCKDPAHSATALTCPVIEERLAEDQLRDLARENDWQSCPGCKAIVELTEGCNHMVCRCRSEFCYGCGLEWNTICVCRQ</sequence>
<dbReference type="PANTHER" id="PTHR11685">
    <property type="entry name" value="RBR FAMILY RING FINGER AND IBR DOMAIN-CONTAINING"/>
    <property type="match status" value="1"/>
</dbReference>
<evidence type="ECO:0000256" key="7">
    <source>
        <dbReference type="ARBA" id="ARBA00022786"/>
    </source>
</evidence>
<comment type="caution">
    <text evidence="12">The sequence shown here is derived from an EMBL/GenBank/DDBJ whole genome shotgun (WGS) entry which is preliminary data.</text>
</comment>
<dbReference type="EMBL" id="JAOTPV010000001">
    <property type="protein sequence ID" value="KAJ4490740.1"/>
    <property type="molecule type" value="Genomic_DNA"/>
</dbReference>
<evidence type="ECO:0000256" key="9">
    <source>
        <dbReference type="PROSITE-ProRule" id="PRU00175"/>
    </source>
</evidence>
<evidence type="ECO:0000256" key="2">
    <source>
        <dbReference type="ARBA" id="ARBA00012251"/>
    </source>
</evidence>
<keyword evidence="7" id="KW-0833">Ubl conjugation pathway</keyword>
<accession>A0A9W9AUD5</accession>
<evidence type="ECO:0000256" key="4">
    <source>
        <dbReference type="ARBA" id="ARBA00022723"/>
    </source>
</evidence>
<proteinExistence type="predicted"/>
<reference evidence="12" key="1">
    <citation type="submission" date="2022-08" db="EMBL/GenBank/DDBJ databases">
        <title>A Global Phylogenomic Analysis of the Shiitake Genus Lentinula.</title>
        <authorList>
            <consortium name="DOE Joint Genome Institute"/>
            <person name="Sierra-Patev S."/>
            <person name="Min B."/>
            <person name="Naranjo-Ortiz M."/>
            <person name="Looney B."/>
            <person name="Konkel Z."/>
            <person name="Slot J.C."/>
            <person name="Sakamoto Y."/>
            <person name="Steenwyk J.L."/>
            <person name="Rokas A."/>
            <person name="Carro J."/>
            <person name="Camarero S."/>
            <person name="Ferreira P."/>
            <person name="Molpeceres G."/>
            <person name="Ruiz-Duenas F.J."/>
            <person name="Serrano A."/>
            <person name="Henrissat B."/>
            <person name="Drula E."/>
            <person name="Hughes K.W."/>
            <person name="Mata J.L."/>
            <person name="Ishikawa N.K."/>
            <person name="Vargas-Isla R."/>
            <person name="Ushijima S."/>
            <person name="Smith C.A."/>
            <person name="Ahrendt S."/>
            <person name="Andreopoulos W."/>
            <person name="He G."/>
            <person name="Labutti K."/>
            <person name="Lipzen A."/>
            <person name="Ng V."/>
            <person name="Riley R."/>
            <person name="Sandor L."/>
            <person name="Barry K."/>
            <person name="Martinez A.T."/>
            <person name="Xiao Y."/>
            <person name="Gibbons J.G."/>
            <person name="Terashima K."/>
            <person name="Grigoriev I.V."/>
            <person name="Hibbett D.S."/>
        </authorList>
    </citation>
    <scope>NUCLEOTIDE SEQUENCE</scope>
    <source>
        <strain evidence="12">JLM2183</strain>
    </source>
</reference>
<dbReference type="Gene3D" id="1.20.120.1750">
    <property type="match status" value="1"/>
</dbReference>
<dbReference type="GO" id="GO:0061630">
    <property type="term" value="F:ubiquitin protein ligase activity"/>
    <property type="evidence" value="ECO:0007669"/>
    <property type="project" value="UniProtKB-EC"/>
</dbReference>
<dbReference type="OrthoDB" id="9977870at2759"/>
<dbReference type="InterPro" id="IPR044066">
    <property type="entry name" value="TRIAD_supradom"/>
</dbReference>
<dbReference type="InterPro" id="IPR002867">
    <property type="entry name" value="IBR_dom"/>
</dbReference>
<keyword evidence="6 9" id="KW-0863">Zinc-finger</keyword>
<dbReference type="PROSITE" id="PS51873">
    <property type="entry name" value="TRIAD"/>
    <property type="match status" value="1"/>
</dbReference>